<proteinExistence type="predicted"/>
<gene>
    <name evidence="2" type="ORF">GCM10011379_15120</name>
</gene>
<dbReference type="EMBL" id="BMIB01000002">
    <property type="protein sequence ID" value="GGH63803.1"/>
    <property type="molecule type" value="Genomic_DNA"/>
</dbReference>
<evidence type="ECO:0000256" key="1">
    <source>
        <dbReference type="SAM" id="MobiDB-lite"/>
    </source>
</evidence>
<dbReference type="AlphaFoldDB" id="A0A917IU23"/>
<evidence type="ECO:0000313" key="3">
    <source>
        <dbReference type="Proteomes" id="UP000627292"/>
    </source>
</evidence>
<name>A0A917IU23_9BACT</name>
<feature type="region of interest" description="Disordered" evidence="1">
    <location>
        <begin position="1"/>
        <end position="20"/>
    </location>
</feature>
<reference evidence="2" key="2">
    <citation type="submission" date="2020-09" db="EMBL/GenBank/DDBJ databases">
        <authorList>
            <person name="Sun Q."/>
            <person name="Zhou Y."/>
        </authorList>
    </citation>
    <scope>NUCLEOTIDE SEQUENCE</scope>
    <source>
        <strain evidence="2">CGMCC 1.15290</strain>
    </source>
</reference>
<dbReference type="RefSeq" id="WP_188951425.1">
    <property type="nucleotide sequence ID" value="NZ_BMIB01000002.1"/>
</dbReference>
<evidence type="ECO:0000313" key="2">
    <source>
        <dbReference type="EMBL" id="GGH63803.1"/>
    </source>
</evidence>
<organism evidence="2 3">
    <name type="scientific">Filimonas zeae</name>
    <dbReference type="NCBI Taxonomy" id="1737353"/>
    <lineage>
        <taxon>Bacteria</taxon>
        <taxon>Pseudomonadati</taxon>
        <taxon>Bacteroidota</taxon>
        <taxon>Chitinophagia</taxon>
        <taxon>Chitinophagales</taxon>
        <taxon>Chitinophagaceae</taxon>
        <taxon>Filimonas</taxon>
    </lineage>
</organism>
<dbReference type="Pfam" id="PF12244">
    <property type="entry name" value="DUF3606"/>
    <property type="match status" value="1"/>
</dbReference>
<comment type="caution">
    <text evidence="2">The sequence shown here is derived from an EMBL/GenBank/DDBJ whole genome shotgun (WGS) entry which is preliminary data.</text>
</comment>
<reference evidence="2" key="1">
    <citation type="journal article" date="2014" name="Int. J. Syst. Evol. Microbiol.">
        <title>Complete genome sequence of Corynebacterium casei LMG S-19264T (=DSM 44701T), isolated from a smear-ripened cheese.</title>
        <authorList>
            <consortium name="US DOE Joint Genome Institute (JGI-PGF)"/>
            <person name="Walter F."/>
            <person name="Albersmeier A."/>
            <person name="Kalinowski J."/>
            <person name="Ruckert C."/>
        </authorList>
    </citation>
    <scope>NUCLEOTIDE SEQUENCE</scope>
    <source>
        <strain evidence="2">CGMCC 1.15290</strain>
    </source>
</reference>
<protein>
    <recommendedName>
        <fullName evidence="4">DUF3606 domain-containing protein</fullName>
    </recommendedName>
</protein>
<accession>A0A917IU23</accession>
<dbReference type="InterPro" id="IPR022037">
    <property type="entry name" value="DUF3606"/>
</dbReference>
<evidence type="ECO:0008006" key="4">
    <source>
        <dbReference type="Google" id="ProtNLM"/>
    </source>
</evidence>
<sequence>MSDDKTNRGTQDGIRVDASDPNEVEFLHRQFPECSHEQVRAAIEKAGPFRTKIEEYLRNENRGNT</sequence>
<keyword evidence="3" id="KW-1185">Reference proteome</keyword>
<dbReference type="Proteomes" id="UP000627292">
    <property type="component" value="Unassembled WGS sequence"/>
</dbReference>